<keyword evidence="1" id="KW-0472">Membrane</keyword>
<dbReference type="AlphaFoldDB" id="A0A2P2QZM3"/>
<accession>A0A2P2QZM3</accession>
<sequence>MIWHIWKNSKVFFSSKHFFVMMYFLISNICIVG</sequence>
<organism evidence="2">
    <name type="scientific">Rhizophora mucronata</name>
    <name type="common">Asiatic mangrove</name>
    <dbReference type="NCBI Taxonomy" id="61149"/>
    <lineage>
        <taxon>Eukaryota</taxon>
        <taxon>Viridiplantae</taxon>
        <taxon>Streptophyta</taxon>
        <taxon>Embryophyta</taxon>
        <taxon>Tracheophyta</taxon>
        <taxon>Spermatophyta</taxon>
        <taxon>Magnoliopsida</taxon>
        <taxon>eudicotyledons</taxon>
        <taxon>Gunneridae</taxon>
        <taxon>Pentapetalae</taxon>
        <taxon>rosids</taxon>
        <taxon>fabids</taxon>
        <taxon>Malpighiales</taxon>
        <taxon>Rhizophoraceae</taxon>
        <taxon>Rhizophora</taxon>
    </lineage>
</organism>
<keyword evidence="1" id="KW-1133">Transmembrane helix</keyword>
<protein>
    <submittedName>
        <fullName evidence="2">Uncharacterized protein</fullName>
    </submittedName>
</protein>
<feature type="transmembrane region" description="Helical" evidence="1">
    <location>
        <begin position="12"/>
        <end position="32"/>
    </location>
</feature>
<reference evidence="2" key="1">
    <citation type="submission" date="2018-02" db="EMBL/GenBank/DDBJ databases">
        <title>Rhizophora mucronata_Transcriptome.</title>
        <authorList>
            <person name="Meera S.P."/>
            <person name="Sreeshan A."/>
            <person name="Augustine A."/>
        </authorList>
    </citation>
    <scope>NUCLEOTIDE SEQUENCE</scope>
    <source>
        <tissue evidence="2">Leaf</tissue>
    </source>
</reference>
<evidence type="ECO:0000313" key="2">
    <source>
        <dbReference type="EMBL" id="MBX72423.1"/>
    </source>
</evidence>
<dbReference type="EMBL" id="GGEC01091939">
    <property type="protein sequence ID" value="MBX72423.1"/>
    <property type="molecule type" value="Transcribed_RNA"/>
</dbReference>
<evidence type="ECO:0000256" key="1">
    <source>
        <dbReference type="SAM" id="Phobius"/>
    </source>
</evidence>
<name>A0A2P2QZM3_RHIMU</name>
<keyword evidence="1" id="KW-0812">Transmembrane</keyword>
<proteinExistence type="predicted"/>